<dbReference type="AlphaFoldDB" id="A0A6I6D4M4"/>
<evidence type="ECO:0000256" key="10">
    <source>
        <dbReference type="ARBA" id="ARBA00093548"/>
    </source>
</evidence>
<comment type="similarity">
    <text evidence="2">Belongs to the TamA family.</text>
</comment>
<dbReference type="Pfam" id="PF17243">
    <property type="entry name" value="POTRA_TamA_1"/>
    <property type="match status" value="1"/>
</dbReference>
<evidence type="ECO:0000313" key="14">
    <source>
        <dbReference type="EMBL" id="QGT79085.1"/>
    </source>
</evidence>
<dbReference type="InterPro" id="IPR039910">
    <property type="entry name" value="D15-like"/>
</dbReference>
<dbReference type="Gene3D" id="2.40.160.50">
    <property type="entry name" value="membrane protein fhac: a member of the omp85/tpsb transporter family"/>
    <property type="match status" value="1"/>
</dbReference>
<keyword evidence="8" id="KW-0998">Cell outer membrane</keyword>
<dbReference type="GO" id="GO:0097347">
    <property type="term" value="C:TAM protein secretion complex"/>
    <property type="evidence" value="ECO:0007669"/>
    <property type="project" value="TreeGrafter"/>
</dbReference>
<dbReference type="Gene3D" id="3.10.20.310">
    <property type="entry name" value="membrane protein fhac"/>
    <property type="match status" value="3"/>
</dbReference>
<feature type="compositionally biased region" description="Low complexity" evidence="11">
    <location>
        <begin position="1"/>
        <end position="22"/>
    </location>
</feature>
<feature type="region of interest" description="Disordered" evidence="11">
    <location>
        <begin position="1"/>
        <end position="27"/>
    </location>
</feature>
<dbReference type="RefSeq" id="WP_156574782.1">
    <property type="nucleotide sequence ID" value="NZ_CP046415.1"/>
</dbReference>
<evidence type="ECO:0000256" key="7">
    <source>
        <dbReference type="ARBA" id="ARBA00023136"/>
    </source>
</evidence>
<evidence type="ECO:0000256" key="3">
    <source>
        <dbReference type="ARBA" id="ARBA00015419"/>
    </source>
</evidence>
<organism evidence="14 15">
    <name type="scientific">Guyparkeria halophila</name>
    <dbReference type="NCBI Taxonomy" id="47960"/>
    <lineage>
        <taxon>Bacteria</taxon>
        <taxon>Pseudomonadati</taxon>
        <taxon>Pseudomonadota</taxon>
        <taxon>Gammaproteobacteria</taxon>
        <taxon>Chromatiales</taxon>
        <taxon>Thioalkalibacteraceae</taxon>
        <taxon>Guyparkeria</taxon>
    </lineage>
</organism>
<dbReference type="GO" id="GO:0009306">
    <property type="term" value="P:protein secretion"/>
    <property type="evidence" value="ECO:0007669"/>
    <property type="project" value="TreeGrafter"/>
</dbReference>
<proteinExistence type="inferred from homology"/>
<evidence type="ECO:0000256" key="1">
    <source>
        <dbReference type="ARBA" id="ARBA00004442"/>
    </source>
</evidence>
<gene>
    <name evidence="14" type="ORF">GM160_09420</name>
</gene>
<dbReference type="GO" id="GO:0009279">
    <property type="term" value="C:cell outer membrane"/>
    <property type="evidence" value="ECO:0007669"/>
    <property type="project" value="UniProtKB-SubCell"/>
</dbReference>
<evidence type="ECO:0000256" key="6">
    <source>
        <dbReference type="ARBA" id="ARBA00022729"/>
    </source>
</evidence>
<keyword evidence="7" id="KW-0472">Membrane</keyword>
<feature type="domain" description="TamA POTRA" evidence="13">
    <location>
        <begin position="53"/>
        <end position="127"/>
    </location>
</feature>
<dbReference type="Pfam" id="PF01103">
    <property type="entry name" value="Omp85"/>
    <property type="match status" value="1"/>
</dbReference>
<dbReference type="InterPro" id="IPR035243">
    <property type="entry name" value="TamA_POTRA_Dom_1"/>
</dbReference>
<name>A0A6I6D4M4_9GAMM</name>
<dbReference type="Proteomes" id="UP000427716">
    <property type="component" value="Chromosome"/>
</dbReference>
<evidence type="ECO:0000259" key="13">
    <source>
        <dbReference type="Pfam" id="PF17243"/>
    </source>
</evidence>
<evidence type="ECO:0000256" key="9">
    <source>
        <dbReference type="ARBA" id="ARBA00033063"/>
    </source>
</evidence>
<keyword evidence="5" id="KW-0812">Transmembrane</keyword>
<sequence>MSDQGVRSGSQGGRDSQGSQGSNGRAVDRRVTGGLTAALLLLPGLVAAASPQLQLTGLSDTRLVTNVGLSVPRIGFSCQASTAHIRRYLEAAREAAEEALQAYGHFNATIRPSIQAREECRDPALDIDAGPATTVESVRIELPEAIQTIESVNEFVAERRPSTGAPLDQAAYDALRDGILGRVQKAGYLDARYTRRELVVDPATQSARIALTLEAGPRYRFGEVTIEQSILEPELARRLTGVPEGAPYTSRDLLAMNQNLTGTAYFESVAVRPKLDERENREVPVEITTYRNPRTSYELRAGYATDVGPRVGAKVTRRYVNKRGHQWSARTELSAIEQRLDTSYTIPRATDPLRERFDIYARVTREDNNDILTTAAATGVQWVRETDPWTRSLFTEYLLDRTRYGDDPAESNGFAIVGGRLGYQGLDDPLFPTEGVVVDVSLQGAAEPVASAASFVRGRAFAGGYLPVGDWILAARGEAGVIVTDEFDKMPRSLRFFTGGDRSVRGYEYESLSPRDEDGTRTGGKYLLAGSLEAMVPVVGDDWYVAAFVDTGNAYTDPEAELKTGAGVGVRWRSPVGILRVDLAQPLDGTDGLPMLHLGLGAAF</sequence>
<keyword evidence="6" id="KW-0732">Signal</keyword>
<keyword evidence="4" id="KW-1134">Transmembrane beta strand</keyword>
<evidence type="ECO:0000256" key="8">
    <source>
        <dbReference type="ARBA" id="ARBA00023237"/>
    </source>
</evidence>
<evidence type="ECO:0000256" key="5">
    <source>
        <dbReference type="ARBA" id="ARBA00022692"/>
    </source>
</evidence>
<feature type="domain" description="Bacterial surface antigen (D15)" evidence="12">
    <location>
        <begin position="321"/>
        <end position="592"/>
    </location>
</feature>
<evidence type="ECO:0000256" key="11">
    <source>
        <dbReference type="SAM" id="MobiDB-lite"/>
    </source>
</evidence>
<comment type="subunit">
    <text evidence="10">Interacts with TamB to form the translocation and assembly module (TAM).</text>
</comment>
<dbReference type="EMBL" id="CP046415">
    <property type="protein sequence ID" value="QGT79085.1"/>
    <property type="molecule type" value="Genomic_DNA"/>
</dbReference>
<evidence type="ECO:0000256" key="2">
    <source>
        <dbReference type="ARBA" id="ARBA00010248"/>
    </source>
</evidence>
<accession>A0A6I6D4M4</accession>
<protein>
    <recommendedName>
        <fullName evidence="3">Translocation and assembly module subunit TamA</fullName>
    </recommendedName>
    <alternativeName>
        <fullName evidence="9">Autotransporter assembly factor TamA</fullName>
    </alternativeName>
</protein>
<dbReference type="InterPro" id="IPR000184">
    <property type="entry name" value="Bac_surfAg_D15"/>
</dbReference>
<keyword evidence="15" id="KW-1185">Reference proteome</keyword>
<dbReference type="PANTHER" id="PTHR12815">
    <property type="entry name" value="SORTING AND ASSEMBLY MACHINERY SAMM50 PROTEIN FAMILY MEMBER"/>
    <property type="match status" value="1"/>
</dbReference>
<evidence type="ECO:0000256" key="4">
    <source>
        <dbReference type="ARBA" id="ARBA00022452"/>
    </source>
</evidence>
<reference evidence="14 15" key="1">
    <citation type="submission" date="2019-11" db="EMBL/GenBank/DDBJ databases">
        <authorList>
            <person name="Zhang J."/>
            <person name="Sun C."/>
        </authorList>
    </citation>
    <scope>NUCLEOTIDE SEQUENCE [LARGE SCALE GENOMIC DNA]</scope>
    <source>
        <strain evidence="15">sp2</strain>
    </source>
</reference>
<dbReference type="PANTHER" id="PTHR12815:SF47">
    <property type="entry name" value="TRANSLOCATION AND ASSEMBLY MODULE SUBUNIT TAMA"/>
    <property type="match status" value="1"/>
</dbReference>
<evidence type="ECO:0000259" key="12">
    <source>
        <dbReference type="Pfam" id="PF01103"/>
    </source>
</evidence>
<comment type="subcellular location">
    <subcellularLocation>
        <location evidence="1">Cell outer membrane</location>
    </subcellularLocation>
</comment>
<evidence type="ECO:0000313" key="15">
    <source>
        <dbReference type="Proteomes" id="UP000427716"/>
    </source>
</evidence>
<dbReference type="KEGG" id="ghl:GM160_09420"/>